<dbReference type="STRING" id="1884381.SAMN05518846_114142"/>
<proteinExistence type="predicted"/>
<dbReference type="RefSeq" id="WP_092273415.1">
    <property type="nucleotide sequence ID" value="NZ_FORT01000014.1"/>
</dbReference>
<dbReference type="AlphaFoldDB" id="A0A1I4A4H2"/>
<dbReference type="InterPro" id="IPR036291">
    <property type="entry name" value="NAD(P)-bd_dom_sf"/>
</dbReference>
<evidence type="ECO:0000313" key="2">
    <source>
        <dbReference type="Proteomes" id="UP000198915"/>
    </source>
</evidence>
<name>A0A1I4A4H2_9BACL</name>
<dbReference type="EMBL" id="FORT01000014">
    <property type="protein sequence ID" value="SFK51150.1"/>
    <property type="molecule type" value="Genomic_DNA"/>
</dbReference>
<dbReference type="SUPFAM" id="SSF51735">
    <property type="entry name" value="NAD(P)-binding Rossmann-fold domains"/>
    <property type="match status" value="1"/>
</dbReference>
<evidence type="ECO:0000313" key="1">
    <source>
        <dbReference type="EMBL" id="SFK51150.1"/>
    </source>
</evidence>
<dbReference type="PANTHER" id="PTHR14097:SF7">
    <property type="entry name" value="OXIDOREDUCTASE HTATIP2"/>
    <property type="match status" value="1"/>
</dbReference>
<accession>A0A1I4A4H2</accession>
<reference evidence="2" key="1">
    <citation type="submission" date="2016-10" db="EMBL/GenBank/DDBJ databases">
        <authorList>
            <person name="Varghese N."/>
            <person name="Submissions S."/>
        </authorList>
    </citation>
    <scope>NUCLEOTIDE SEQUENCE [LARGE SCALE GENOMIC DNA]</scope>
    <source>
        <strain evidence="2">OK042</strain>
    </source>
</reference>
<dbReference type="PANTHER" id="PTHR14097">
    <property type="entry name" value="OXIDOREDUCTASE HTATIP2"/>
    <property type="match status" value="1"/>
</dbReference>
<sequence>MKRAVLFGASGLVGSALLQLLLQDDSYTEIVSFGRRALDVEHPRLTSRTISFSILGECQEWLPKSDVFCCLGTTIKTAGSREAFRLVDHTYPLEIARLSLAAGARQFFVITAMGADSSSAFFYNRVKGELEHDLKQLSLPALHIFRPSLLLGDRCEHRLAESFAARLAPLLTPLLIGPFRTYRPVQAADVAKAMLHAARKAEGGQHVYPSDKIALLAAVSKVEN</sequence>
<organism evidence="1 2">
    <name type="scientific">Brevibacillus centrosporus</name>
    <dbReference type="NCBI Taxonomy" id="54910"/>
    <lineage>
        <taxon>Bacteria</taxon>
        <taxon>Bacillati</taxon>
        <taxon>Bacillota</taxon>
        <taxon>Bacilli</taxon>
        <taxon>Bacillales</taxon>
        <taxon>Paenibacillaceae</taxon>
        <taxon>Brevibacillus</taxon>
    </lineage>
</organism>
<dbReference type="Gene3D" id="3.40.50.720">
    <property type="entry name" value="NAD(P)-binding Rossmann-like Domain"/>
    <property type="match status" value="1"/>
</dbReference>
<gene>
    <name evidence="1" type="ORF">SAMN05518846_114142</name>
</gene>
<keyword evidence="2" id="KW-1185">Reference proteome</keyword>
<protein>
    <submittedName>
        <fullName evidence="1">Uncharacterized conserved protein YbjT, contains NAD(P)-binding and DUF2867 domains</fullName>
    </submittedName>
</protein>
<dbReference type="Proteomes" id="UP000198915">
    <property type="component" value="Unassembled WGS sequence"/>
</dbReference>